<dbReference type="RefSeq" id="WP_394824510.1">
    <property type="nucleotide sequence ID" value="NZ_CP089984.1"/>
</dbReference>
<protein>
    <submittedName>
        <fullName evidence="2">NAD(P)H-binding protein</fullName>
    </submittedName>
</protein>
<dbReference type="PANTHER" id="PTHR43162:SF1">
    <property type="entry name" value="PRESTALK A DIFFERENTIATION PROTEIN A"/>
    <property type="match status" value="1"/>
</dbReference>
<name>A0ABZ2LVD0_9BACT</name>
<sequence length="293" mass="30772">MTIAISTASGNIGLRAAERVIEAGAKAVLFARQSDKVAHLAARGAVIAPISSDDAAGIIAASAGAKALLWVTPPKLDEPTLHGWYMRCAEAALAAVRQNGIARVVHISSLGAASAGPGLGTLTYVAEVERMFDEAVANVMHLRPGFFMENLLRRVESIRRGVLHFPFAPDHAIPFISADDIGDVAAACLLDDRWEGHHARDLTGPAYVTLPEVAAILSSALGRPLRYERQSVESSIAPLAAYGATPGVQRELGELQRALSDPAGPYAPPHTPGEVTPTTLAAFATKKLGPLFP</sequence>
<gene>
    <name evidence="2" type="ORF">LZC94_44590</name>
</gene>
<organism evidence="2 3">
    <name type="scientific">Pendulispora albinea</name>
    <dbReference type="NCBI Taxonomy" id="2741071"/>
    <lineage>
        <taxon>Bacteria</taxon>
        <taxon>Pseudomonadati</taxon>
        <taxon>Myxococcota</taxon>
        <taxon>Myxococcia</taxon>
        <taxon>Myxococcales</taxon>
        <taxon>Sorangiineae</taxon>
        <taxon>Pendulisporaceae</taxon>
        <taxon>Pendulispora</taxon>
    </lineage>
</organism>
<evidence type="ECO:0000313" key="2">
    <source>
        <dbReference type="EMBL" id="WXB14886.1"/>
    </source>
</evidence>
<keyword evidence="3" id="KW-1185">Reference proteome</keyword>
<dbReference type="PANTHER" id="PTHR43162">
    <property type="match status" value="1"/>
</dbReference>
<dbReference type="InterPro" id="IPR036291">
    <property type="entry name" value="NAD(P)-bd_dom_sf"/>
</dbReference>
<accession>A0ABZ2LVD0</accession>
<feature type="domain" description="NmrA-like" evidence="1">
    <location>
        <begin position="2"/>
        <end position="231"/>
    </location>
</feature>
<dbReference type="Gene3D" id="3.90.25.10">
    <property type="entry name" value="UDP-galactose 4-epimerase, domain 1"/>
    <property type="match status" value="1"/>
</dbReference>
<evidence type="ECO:0000313" key="3">
    <source>
        <dbReference type="Proteomes" id="UP001370348"/>
    </source>
</evidence>
<dbReference type="Gene3D" id="3.40.50.720">
    <property type="entry name" value="NAD(P)-binding Rossmann-like Domain"/>
    <property type="match status" value="1"/>
</dbReference>
<dbReference type="InterPro" id="IPR008030">
    <property type="entry name" value="NmrA-like"/>
</dbReference>
<evidence type="ECO:0000259" key="1">
    <source>
        <dbReference type="Pfam" id="PF05368"/>
    </source>
</evidence>
<dbReference type="InterPro" id="IPR051604">
    <property type="entry name" value="Ergot_Alk_Oxidoreductase"/>
</dbReference>
<dbReference type="EMBL" id="CP089984">
    <property type="protein sequence ID" value="WXB14886.1"/>
    <property type="molecule type" value="Genomic_DNA"/>
</dbReference>
<proteinExistence type="predicted"/>
<dbReference type="Proteomes" id="UP001370348">
    <property type="component" value="Chromosome"/>
</dbReference>
<reference evidence="2 3" key="1">
    <citation type="submission" date="2021-12" db="EMBL/GenBank/DDBJ databases">
        <title>Discovery of the Pendulisporaceae a myxobacterial family with distinct sporulation behavior and unique specialized metabolism.</title>
        <authorList>
            <person name="Garcia R."/>
            <person name="Popoff A."/>
            <person name="Bader C.D."/>
            <person name="Loehr J."/>
            <person name="Walesch S."/>
            <person name="Walt C."/>
            <person name="Boldt J."/>
            <person name="Bunk B."/>
            <person name="Haeckl F.J.F.P.J."/>
            <person name="Gunesch A.P."/>
            <person name="Birkelbach J."/>
            <person name="Nuebel U."/>
            <person name="Pietschmann T."/>
            <person name="Bach T."/>
            <person name="Mueller R."/>
        </authorList>
    </citation>
    <scope>NUCLEOTIDE SEQUENCE [LARGE SCALE GENOMIC DNA]</scope>
    <source>
        <strain evidence="2 3">MSr11954</strain>
    </source>
</reference>
<dbReference type="SUPFAM" id="SSF51735">
    <property type="entry name" value="NAD(P)-binding Rossmann-fold domains"/>
    <property type="match status" value="1"/>
</dbReference>
<dbReference type="Pfam" id="PF05368">
    <property type="entry name" value="NmrA"/>
    <property type="match status" value="1"/>
</dbReference>